<evidence type="ECO:0000313" key="4">
    <source>
        <dbReference type="Proteomes" id="UP001611383"/>
    </source>
</evidence>
<proteinExistence type="predicted"/>
<evidence type="ECO:0000313" key="3">
    <source>
        <dbReference type="EMBL" id="WNG50487.1"/>
    </source>
</evidence>
<dbReference type="Pfam" id="PF12275">
    <property type="entry name" value="DUF3616"/>
    <property type="match status" value="1"/>
</dbReference>
<keyword evidence="4" id="KW-1185">Reference proteome</keyword>
<name>A0ABY9X523_9BACT</name>
<evidence type="ECO:0000256" key="1">
    <source>
        <dbReference type="SAM" id="MobiDB-lite"/>
    </source>
</evidence>
<dbReference type="Proteomes" id="UP001611383">
    <property type="component" value="Chromosome"/>
</dbReference>
<dbReference type="InterPro" id="IPR022060">
    <property type="entry name" value="DUF3616"/>
</dbReference>
<gene>
    <name evidence="3" type="ORF">F0U60_44920</name>
</gene>
<evidence type="ECO:0000259" key="2">
    <source>
        <dbReference type="Pfam" id="PF12275"/>
    </source>
</evidence>
<sequence length="341" mass="36876">MFKTAFLVSAVLGASPADRPSSVPAKSKQSSQASLSKVVTFEGMCDASGAVVSGGFSFTVADDEDNIIRVYDGKVGGRPVKTTDMSPSLALPEGKKRPPETDIEAATEIPPRSFWLTSHGRKSSGKVDASRFRFFATRSQPDGTTRLEGKPYTRLLEDLLAAPQLAAFDLASASTLAPKEEGGLNIEGMTAMEDGKSILIGFRSPLRQGKAITVTLLNPLELLQGKPARLGPARLLDFGGLGIRAISWWRGQYLFIGGATSSGGTSRLFTWDGKSEKPTAVEGADFTDLNPEAFVTFEDKEEILVLSDDGTRLMDGVECKRLKEPEKKQFRGVWLRLPEQR</sequence>
<dbReference type="EMBL" id="CP043494">
    <property type="protein sequence ID" value="WNG50487.1"/>
    <property type="molecule type" value="Genomic_DNA"/>
</dbReference>
<feature type="region of interest" description="Disordered" evidence="1">
    <location>
        <begin position="79"/>
        <end position="102"/>
    </location>
</feature>
<reference evidence="3 4" key="1">
    <citation type="submission" date="2019-08" db="EMBL/GenBank/DDBJ databases">
        <title>Archangium and Cystobacter genomes.</title>
        <authorList>
            <person name="Chen I.-C.K."/>
            <person name="Wielgoss S."/>
        </authorList>
    </citation>
    <scope>NUCLEOTIDE SEQUENCE [LARGE SCALE GENOMIC DNA]</scope>
    <source>
        <strain evidence="3 4">Cbm 6</strain>
    </source>
</reference>
<feature type="domain" description="DUF3616" evidence="2">
    <location>
        <begin position="154"/>
        <end position="280"/>
    </location>
</feature>
<accession>A0ABY9X523</accession>
<protein>
    <submittedName>
        <fullName evidence="3">DUF3616 domain-containing protein</fullName>
    </submittedName>
</protein>
<organism evidence="3 4">
    <name type="scientific">Archangium minus</name>
    <dbReference type="NCBI Taxonomy" id="83450"/>
    <lineage>
        <taxon>Bacteria</taxon>
        <taxon>Pseudomonadati</taxon>
        <taxon>Myxococcota</taxon>
        <taxon>Myxococcia</taxon>
        <taxon>Myxococcales</taxon>
        <taxon>Cystobacterineae</taxon>
        <taxon>Archangiaceae</taxon>
        <taxon>Archangium</taxon>
    </lineage>
</organism>